<dbReference type="AlphaFoldDB" id="E9SDE3"/>
<keyword evidence="2" id="KW-1003">Cell membrane</keyword>
<feature type="domain" description="PhoU" evidence="7">
    <location>
        <begin position="477"/>
        <end position="552"/>
    </location>
</feature>
<feature type="transmembrane region" description="Helical" evidence="6">
    <location>
        <begin position="302"/>
        <end position="321"/>
    </location>
</feature>
<dbReference type="Proteomes" id="UP000004259">
    <property type="component" value="Unassembled WGS sequence"/>
</dbReference>
<dbReference type="InterPro" id="IPR003841">
    <property type="entry name" value="Na/Pi_transpt"/>
</dbReference>
<feature type="transmembrane region" description="Helical" evidence="6">
    <location>
        <begin position="115"/>
        <end position="138"/>
    </location>
</feature>
<comment type="caution">
    <text evidence="8">The sequence shown here is derived from an EMBL/GenBank/DDBJ whole genome shotgun (WGS) entry which is preliminary data.</text>
</comment>
<evidence type="ECO:0000256" key="2">
    <source>
        <dbReference type="ARBA" id="ARBA00022475"/>
    </source>
</evidence>
<evidence type="ECO:0000259" key="7">
    <source>
        <dbReference type="Pfam" id="PF01895"/>
    </source>
</evidence>
<dbReference type="Pfam" id="PF01895">
    <property type="entry name" value="PhoU"/>
    <property type="match status" value="2"/>
</dbReference>
<dbReference type="STRING" id="246199.CUS_7128"/>
<protein>
    <submittedName>
        <fullName evidence="8">Putative Na/Pi-cotransporter II-like protein</fullName>
    </submittedName>
</protein>
<feature type="transmembrane region" description="Helical" evidence="6">
    <location>
        <begin position="224"/>
        <end position="248"/>
    </location>
</feature>
<dbReference type="PANTHER" id="PTHR10010">
    <property type="entry name" value="SOLUTE CARRIER FAMILY 34 SODIUM PHOSPHATE , MEMBER 2-RELATED"/>
    <property type="match status" value="1"/>
</dbReference>
<keyword evidence="5 6" id="KW-0472">Membrane</keyword>
<gene>
    <name evidence="8" type="ORF">CUS_7128</name>
</gene>
<dbReference type="NCBIfam" id="NF037997">
    <property type="entry name" value="Na_Pi_symport"/>
    <property type="match status" value="1"/>
</dbReference>
<comment type="subcellular location">
    <subcellularLocation>
        <location evidence="1">Cell membrane</location>
        <topology evidence="1">Multi-pass membrane protein</topology>
    </subcellularLocation>
</comment>
<feature type="domain" description="PhoU" evidence="7">
    <location>
        <begin position="366"/>
        <end position="451"/>
    </location>
</feature>
<dbReference type="eggNOG" id="COG1283">
    <property type="taxonomic scope" value="Bacteria"/>
</dbReference>
<dbReference type="SUPFAM" id="SSF109755">
    <property type="entry name" value="PhoU-like"/>
    <property type="match status" value="1"/>
</dbReference>
<dbReference type="RefSeq" id="WP_002850480.1">
    <property type="nucleotide sequence ID" value="NZ_ADKM02000091.1"/>
</dbReference>
<dbReference type="Pfam" id="PF02690">
    <property type="entry name" value="Na_Pi_cotrans"/>
    <property type="match status" value="2"/>
</dbReference>
<evidence type="ECO:0000256" key="6">
    <source>
        <dbReference type="SAM" id="Phobius"/>
    </source>
</evidence>
<dbReference type="PANTHER" id="PTHR10010:SF46">
    <property type="entry name" value="SODIUM-DEPENDENT PHOSPHATE TRANSPORT PROTEIN 2B"/>
    <property type="match status" value="1"/>
</dbReference>
<proteinExistence type="predicted"/>
<dbReference type="GO" id="GO:0005886">
    <property type="term" value="C:plasma membrane"/>
    <property type="evidence" value="ECO:0007669"/>
    <property type="project" value="UniProtKB-SubCell"/>
</dbReference>
<accession>E9SDE3</accession>
<dbReference type="OrthoDB" id="9763003at2"/>
<dbReference type="Gene3D" id="1.20.58.220">
    <property type="entry name" value="Phosphate transport system protein phou homolog 2, domain 2"/>
    <property type="match status" value="1"/>
</dbReference>
<reference evidence="8 9" key="1">
    <citation type="submission" date="2011-02" db="EMBL/GenBank/DDBJ databases">
        <authorList>
            <person name="Nelson K.E."/>
            <person name="Sutton G."/>
            <person name="Torralba M."/>
            <person name="Durkin S."/>
            <person name="Harkins D."/>
            <person name="Montgomery R."/>
            <person name="Ziemer C."/>
            <person name="Klaassens E."/>
            <person name="Ocuiv P."/>
            <person name="Morrison M."/>
        </authorList>
    </citation>
    <scope>NUCLEOTIDE SEQUENCE [LARGE SCALE GENOMIC DNA]</scope>
    <source>
        <strain evidence="8 9">8</strain>
    </source>
</reference>
<feature type="transmembrane region" description="Helical" evidence="6">
    <location>
        <begin position="188"/>
        <end position="212"/>
    </location>
</feature>
<feature type="transmembrane region" description="Helical" evidence="6">
    <location>
        <begin position="82"/>
        <end position="103"/>
    </location>
</feature>
<organism evidence="8 9">
    <name type="scientific">Ruminococcus albus 8</name>
    <dbReference type="NCBI Taxonomy" id="246199"/>
    <lineage>
        <taxon>Bacteria</taxon>
        <taxon>Bacillati</taxon>
        <taxon>Bacillota</taxon>
        <taxon>Clostridia</taxon>
        <taxon>Eubacteriales</taxon>
        <taxon>Oscillospiraceae</taxon>
        <taxon>Ruminococcus</taxon>
    </lineage>
</organism>
<evidence type="ECO:0000256" key="3">
    <source>
        <dbReference type="ARBA" id="ARBA00022692"/>
    </source>
</evidence>
<evidence type="ECO:0000256" key="1">
    <source>
        <dbReference type="ARBA" id="ARBA00004651"/>
    </source>
</evidence>
<keyword evidence="9" id="KW-1185">Reference proteome</keyword>
<dbReference type="InterPro" id="IPR038078">
    <property type="entry name" value="PhoU-like_sf"/>
</dbReference>
<name>E9SDE3_RUMAL</name>
<evidence type="ECO:0000256" key="4">
    <source>
        <dbReference type="ARBA" id="ARBA00022989"/>
    </source>
</evidence>
<dbReference type="InterPro" id="IPR026022">
    <property type="entry name" value="PhoU_dom"/>
</dbReference>
<keyword evidence="4 6" id="KW-1133">Transmembrane helix</keyword>
<dbReference type="GO" id="GO:0044341">
    <property type="term" value="P:sodium-dependent phosphate transport"/>
    <property type="evidence" value="ECO:0007669"/>
    <property type="project" value="InterPro"/>
</dbReference>
<feature type="transmembrane region" description="Helical" evidence="6">
    <location>
        <begin position="268"/>
        <end position="290"/>
    </location>
</feature>
<keyword evidence="3 6" id="KW-0812">Transmembrane</keyword>
<dbReference type="EMBL" id="ADKM02000091">
    <property type="protein sequence ID" value="EGC02578.1"/>
    <property type="molecule type" value="Genomic_DNA"/>
</dbReference>
<feature type="transmembrane region" description="Helical" evidence="6">
    <location>
        <begin position="150"/>
        <end position="168"/>
    </location>
</feature>
<evidence type="ECO:0000256" key="5">
    <source>
        <dbReference type="ARBA" id="ARBA00023136"/>
    </source>
</evidence>
<evidence type="ECO:0000313" key="8">
    <source>
        <dbReference type="EMBL" id="EGC02578.1"/>
    </source>
</evidence>
<dbReference type="GO" id="GO:0005436">
    <property type="term" value="F:sodium:phosphate symporter activity"/>
    <property type="evidence" value="ECO:0007669"/>
    <property type="project" value="InterPro"/>
</dbReference>
<sequence>MSNLFSVLVAVGGLAMFMFGMNTLSSGLEKTAGGLMEKVLAKVSGNIFTSVLFGAIVTAAVQSSTATTVIVIGLVNAGQLKLRGAVGIIMGANIGTTMTAQILRLAGIGESENFFVNLINPTNLSAILAIAGILFIMFSKKNKYKTIGEILIGVSILFTGINTMRGAITPMIEGSDRVKSIFAVLQNPALGILVGIIITICTQSSAAAVGLLQVIAGGSGTDGAVLFASAFPIIMGTNIGTCATPLISSLKSSKNAKRAALLHFYFNLIGTILFLIVIYAVQLTVGWSFWDKPFTMDHIANFHTIFNVTVTAIFIPFAGLLEKLACITVRDKPGEEDDVFSKEDLLDERFLVTPNVAIAQCKEAVVQMGIYAKKNFEAVCGLFDKYDLKEVEKVNEREELLDRLEDRVGQYLIKLNDCGLNEDEGRMVTTLFHLISEFERIGDYSVNISETAGVLYEEEARFSDRANSELEVVNGAIAEIIDLAIEATKTMDMTVLTEIEPLEEVVDRLVEELKAVHIDRSKKGLCAIDVGIHFLDILTNVERISDHCSNIAVYLISSKQQYETLKKHEYLDDLHKHGTAVYENKLKEYTEKYSLKALA</sequence>
<evidence type="ECO:0000313" key="9">
    <source>
        <dbReference type="Proteomes" id="UP000004259"/>
    </source>
</evidence>